<feature type="domain" description="Urate oxidase N-terminal" evidence="2">
    <location>
        <begin position="6"/>
        <end position="299"/>
    </location>
</feature>
<keyword evidence="4" id="KW-1185">Reference proteome</keyword>
<evidence type="ECO:0000256" key="1">
    <source>
        <dbReference type="SAM" id="Phobius"/>
    </source>
</evidence>
<dbReference type="AlphaFoldDB" id="A0A1H7NJW2"/>
<dbReference type="GO" id="GO:0009055">
    <property type="term" value="F:electron transfer activity"/>
    <property type="evidence" value="ECO:0007669"/>
    <property type="project" value="InterPro"/>
</dbReference>
<dbReference type="OrthoDB" id="9787495at2"/>
<proteinExistence type="predicted"/>
<feature type="transmembrane region" description="Helical" evidence="1">
    <location>
        <begin position="252"/>
        <end position="271"/>
    </location>
</feature>
<organism evidence="3 4">
    <name type="scientific">Jannaschia helgolandensis</name>
    <dbReference type="NCBI Taxonomy" id="188906"/>
    <lineage>
        <taxon>Bacteria</taxon>
        <taxon>Pseudomonadati</taxon>
        <taxon>Pseudomonadota</taxon>
        <taxon>Alphaproteobacteria</taxon>
        <taxon>Rhodobacterales</taxon>
        <taxon>Roseobacteraceae</taxon>
        <taxon>Jannaschia</taxon>
    </lineage>
</organism>
<accession>A0A1H7NJW2</accession>
<protein>
    <submittedName>
        <fullName evidence="3">Uncharacterized membrane protein</fullName>
    </submittedName>
</protein>
<dbReference type="InterPro" id="IPR036909">
    <property type="entry name" value="Cyt_c-like_dom_sf"/>
</dbReference>
<feature type="transmembrane region" description="Helical" evidence="1">
    <location>
        <begin position="152"/>
        <end position="171"/>
    </location>
</feature>
<dbReference type="EMBL" id="FNZQ01000004">
    <property type="protein sequence ID" value="SEL23315.1"/>
    <property type="molecule type" value="Genomic_DNA"/>
</dbReference>
<evidence type="ECO:0000313" key="4">
    <source>
        <dbReference type="Proteomes" id="UP000199283"/>
    </source>
</evidence>
<dbReference type="Proteomes" id="UP000199283">
    <property type="component" value="Unassembled WGS sequence"/>
</dbReference>
<feature type="transmembrane region" description="Helical" evidence="1">
    <location>
        <begin position="117"/>
        <end position="140"/>
    </location>
</feature>
<feature type="transmembrane region" description="Helical" evidence="1">
    <location>
        <begin position="87"/>
        <end position="105"/>
    </location>
</feature>
<feature type="transmembrane region" description="Helical" evidence="1">
    <location>
        <begin position="283"/>
        <end position="304"/>
    </location>
</feature>
<feature type="transmembrane region" description="Helical" evidence="1">
    <location>
        <begin position="17"/>
        <end position="36"/>
    </location>
</feature>
<reference evidence="3 4" key="1">
    <citation type="submission" date="2016-10" db="EMBL/GenBank/DDBJ databases">
        <authorList>
            <person name="de Groot N.N."/>
        </authorList>
    </citation>
    <scope>NUCLEOTIDE SEQUENCE [LARGE SCALE GENOMIC DNA]</scope>
    <source>
        <strain evidence="3 4">DSM 14858</strain>
    </source>
</reference>
<keyword evidence="1" id="KW-0812">Transmembrane</keyword>
<dbReference type="STRING" id="188906.SAMN04488526_2204"/>
<dbReference type="SUPFAM" id="SSF46626">
    <property type="entry name" value="Cytochrome c"/>
    <property type="match status" value="1"/>
</dbReference>
<name>A0A1H7NJW2_9RHOB</name>
<keyword evidence="1" id="KW-0472">Membrane</keyword>
<sequence>MYDLAIMWDWLAFAVRWLHVITAIAWIGSSFYFIALDLGLRKDVPLPPGASGEEWQVHGGGFYHIQKYMVAPDNMPDHLIWFKWESYATWLSGAALLAVVYWAGAELFLIDPAKADLATWQAIAISAAFLGVGWIGYDLLCKSPLKTRPTAVMLILFIGIVVFSWVLNQVFTGRAALLHLGAMTGTIMTANVFFVIMPNQRIVVADLQAGRTPDPKYGQIAKLRSTHNNYLTLPVIFLMLSGHYPLAFGTQYAWIIAALVFLMGVTIRHYFNTKHATGSGPAWTLGATAVIFVVIAWLSTASTWDGDYDAVEAMPLTDGQMRYAQAEGFAEVENIVLGRCSMCHARAPNWDGLRWAPKGVYLETTGDIAAQARQIYLQAGVTQAMPPANLTGITPAERRALVAWFNAAGGNRLAVTD</sequence>
<feature type="transmembrane region" description="Helical" evidence="1">
    <location>
        <begin position="177"/>
        <end position="197"/>
    </location>
</feature>
<dbReference type="RefSeq" id="WP_092763320.1">
    <property type="nucleotide sequence ID" value="NZ_FNZQ01000004.1"/>
</dbReference>
<gene>
    <name evidence="3" type="ORF">SAMN04488526_2204</name>
</gene>
<keyword evidence="1" id="KW-1133">Transmembrane helix</keyword>
<evidence type="ECO:0000259" key="2">
    <source>
        <dbReference type="Pfam" id="PF06181"/>
    </source>
</evidence>
<dbReference type="Pfam" id="PF06181">
    <property type="entry name" value="Urate_ox_N"/>
    <property type="match status" value="1"/>
</dbReference>
<evidence type="ECO:0000313" key="3">
    <source>
        <dbReference type="EMBL" id="SEL23315.1"/>
    </source>
</evidence>
<dbReference type="GO" id="GO:0020037">
    <property type="term" value="F:heme binding"/>
    <property type="evidence" value="ECO:0007669"/>
    <property type="project" value="InterPro"/>
</dbReference>
<dbReference type="InterPro" id="IPR010389">
    <property type="entry name" value="Urate_ox_N"/>
</dbReference>